<proteinExistence type="predicted"/>
<gene>
    <name evidence="2" type="ORF">ISP15_18180</name>
</gene>
<evidence type="ECO:0000313" key="2">
    <source>
        <dbReference type="EMBL" id="MFK2902261.1"/>
    </source>
</evidence>
<organism evidence="2 3">
    <name type="scientific">Dyella jejuensis</name>
    <dbReference type="NCBI Taxonomy" id="1432009"/>
    <lineage>
        <taxon>Bacteria</taxon>
        <taxon>Pseudomonadati</taxon>
        <taxon>Pseudomonadota</taxon>
        <taxon>Gammaproteobacteria</taxon>
        <taxon>Lysobacterales</taxon>
        <taxon>Rhodanobacteraceae</taxon>
        <taxon>Dyella</taxon>
    </lineage>
</organism>
<keyword evidence="3" id="KW-1185">Reference proteome</keyword>
<feature type="non-terminal residue" evidence="2">
    <location>
        <position position="1"/>
    </location>
</feature>
<dbReference type="NCBIfam" id="NF033577">
    <property type="entry name" value="transpos_IS481"/>
    <property type="match status" value="1"/>
</dbReference>
<feature type="non-terminal residue" evidence="2">
    <location>
        <position position="214"/>
    </location>
</feature>
<dbReference type="EMBL" id="JADIKJ010000054">
    <property type="protein sequence ID" value="MFK2902261.1"/>
    <property type="molecule type" value="Genomic_DNA"/>
</dbReference>
<dbReference type="Gene3D" id="3.30.420.10">
    <property type="entry name" value="Ribonuclease H-like superfamily/Ribonuclease H"/>
    <property type="match status" value="1"/>
</dbReference>
<dbReference type="Pfam" id="PF13683">
    <property type="entry name" value="rve_3"/>
    <property type="match status" value="1"/>
</dbReference>
<protein>
    <submittedName>
        <fullName evidence="2">IS481 family transposase</fullName>
    </submittedName>
</protein>
<evidence type="ECO:0000259" key="1">
    <source>
        <dbReference type="PROSITE" id="PS50994"/>
    </source>
</evidence>
<dbReference type="RefSeq" id="WP_404549411.1">
    <property type="nucleotide sequence ID" value="NZ_JADIKJ010000054.1"/>
</dbReference>
<reference evidence="2 3" key="1">
    <citation type="submission" date="2020-10" db="EMBL/GenBank/DDBJ databases">
        <title>Phylogeny of dyella-like bacteria.</title>
        <authorList>
            <person name="Fu J."/>
        </authorList>
    </citation>
    <scope>NUCLEOTIDE SEQUENCE [LARGE SCALE GENOMIC DNA]</scope>
    <source>
        <strain evidence="2 3">JP1</strain>
    </source>
</reference>
<dbReference type="PANTHER" id="PTHR35004:SF7">
    <property type="entry name" value="INTEGRASE PROTEIN"/>
    <property type="match status" value="1"/>
</dbReference>
<dbReference type="PROSITE" id="PS50994">
    <property type="entry name" value="INTEGRASE"/>
    <property type="match status" value="1"/>
</dbReference>
<comment type="caution">
    <text evidence="2">The sequence shown here is derived from an EMBL/GenBank/DDBJ whole genome shotgun (WGS) entry which is preliminary data.</text>
</comment>
<name>A0ABW8JPS5_9GAMM</name>
<sequence length="214" mass="24458">VSTVRRWLASQGMNRLPPLQPPMPIRRYEHDAPGDLLHLDIKKLGRIVRPGHRVTGDPRDNTDGAGWECIHVAIDDHSRVGFSKGYRDETADSASAFLRAAVAYYACLGVTIRRLLTDNGAAYRSRSFAAVCVELRIKHRFTRPYTPRTNGKAERFIQTALREWAYARTYQNSAERQAALQPWMHRYNHHRPHSALGYQPPISRLARNNVSNFN</sequence>
<accession>A0ABW8JPS5</accession>
<dbReference type="InterPro" id="IPR036397">
    <property type="entry name" value="RNaseH_sf"/>
</dbReference>
<dbReference type="InterPro" id="IPR012337">
    <property type="entry name" value="RNaseH-like_sf"/>
</dbReference>
<dbReference type="SUPFAM" id="SSF53098">
    <property type="entry name" value="Ribonuclease H-like"/>
    <property type="match status" value="1"/>
</dbReference>
<feature type="domain" description="Integrase catalytic" evidence="1">
    <location>
        <begin position="29"/>
        <end position="208"/>
    </location>
</feature>
<evidence type="ECO:0000313" key="3">
    <source>
        <dbReference type="Proteomes" id="UP001620461"/>
    </source>
</evidence>
<dbReference type="InterPro" id="IPR047656">
    <property type="entry name" value="IS481-like_transpos"/>
</dbReference>
<dbReference type="PANTHER" id="PTHR35004">
    <property type="entry name" value="TRANSPOSASE RV3428C-RELATED"/>
    <property type="match status" value="1"/>
</dbReference>
<dbReference type="InterPro" id="IPR001584">
    <property type="entry name" value="Integrase_cat-core"/>
</dbReference>
<dbReference type="Proteomes" id="UP001620461">
    <property type="component" value="Unassembled WGS sequence"/>
</dbReference>